<evidence type="ECO:0000313" key="2">
    <source>
        <dbReference type="EMBL" id="HGT40769.1"/>
    </source>
</evidence>
<protein>
    <submittedName>
        <fullName evidence="2">SDR family oxidoreductase</fullName>
    </submittedName>
</protein>
<dbReference type="PROSITE" id="PS00061">
    <property type="entry name" value="ADH_SHORT"/>
    <property type="match status" value="1"/>
</dbReference>
<name>A0A7C4QTY7_9PLAN</name>
<comment type="similarity">
    <text evidence="1">Belongs to the short-chain dehydrogenases/reductases (SDR) family.</text>
</comment>
<reference evidence="2" key="1">
    <citation type="journal article" date="2020" name="mSystems">
        <title>Genome- and Community-Level Interaction Insights into Carbon Utilization and Element Cycling Functions of Hydrothermarchaeota in Hydrothermal Sediment.</title>
        <authorList>
            <person name="Zhou Z."/>
            <person name="Liu Y."/>
            <person name="Xu W."/>
            <person name="Pan J."/>
            <person name="Luo Z.H."/>
            <person name="Li M."/>
        </authorList>
    </citation>
    <scope>NUCLEOTIDE SEQUENCE [LARGE SCALE GENOMIC DNA]</scope>
    <source>
        <strain evidence="2">SpSt-508</strain>
    </source>
</reference>
<dbReference type="Gene3D" id="3.40.50.720">
    <property type="entry name" value="NAD(P)-binding Rossmann-like Domain"/>
    <property type="match status" value="1"/>
</dbReference>
<dbReference type="PANTHER" id="PTHR42879:SF2">
    <property type="entry name" value="3-OXOACYL-[ACYL-CARRIER-PROTEIN] REDUCTASE FABG"/>
    <property type="match status" value="1"/>
</dbReference>
<sequence>MILEQFRLTGRVALVTGATRGLGQAMAKGLAEAGADIVSVSRSAHDEETGHLVNACGRKYWSFPADLGRPEDRRGLIDRILAQTGRIDILVNNAGISHRHPPEQYPLHEWYQLLEVHLHAAFDLSQQVAPHMLQRGRGKIINIGSVMTYEGGYNIPAYAAAKHALAGLTKSLANAWSSRGINVNCIAPGYFETTLAHVLQDDPVRGPQILDRIPAGRWGDPDELAGAVVFLASDAANYVHGSVLVVDGGWLAR</sequence>
<proteinExistence type="inferred from homology"/>
<dbReference type="Pfam" id="PF13561">
    <property type="entry name" value="adh_short_C2"/>
    <property type="match status" value="1"/>
</dbReference>
<dbReference type="EMBL" id="DSVQ01000018">
    <property type="protein sequence ID" value="HGT40769.1"/>
    <property type="molecule type" value="Genomic_DNA"/>
</dbReference>
<evidence type="ECO:0000256" key="1">
    <source>
        <dbReference type="ARBA" id="ARBA00006484"/>
    </source>
</evidence>
<dbReference type="GO" id="GO:0032787">
    <property type="term" value="P:monocarboxylic acid metabolic process"/>
    <property type="evidence" value="ECO:0007669"/>
    <property type="project" value="UniProtKB-ARBA"/>
</dbReference>
<gene>
    <name evidence="2" type="ORF">ENS64_16110</name>
</gene>
<organism evidence="2">
    <name type="scientific">Schlesneria paludicola</name>
    <dbReference type="NCBI Taxonomy" id="360056"/>
    <lineage>
        <taxon>Bacteria</taxon>
        <taxon>Pseudomonadati</taxon>
        <taxon>Planctomycetota</taxon>
        <taxon>Planctomycetia</taxon>
        <taxon>Planctomycetales</taxon>
        <taxon>Planctomycetaceae</taxon>
        <taxon>Schlesneria</taxon>
    </lineage>
</organism>
<dbReference type="InterPro" id="IPR002347">
    <property type="entry name" value="SDR_fam"/>
</dbReference>
<dbReference type="InterPro" id="IPR020904">
    <property type="entry name" value="Sc_DH/Rdtase_CS"/>
</dbReference>
<dbReference type="FunFam" id="3.40.50.720:FF:000084">
    <property type="entry name" value="Short-chain dehydrogenase reductase"/>
    <property type="match status" value="1"/>
</dbReference>
<accession>A0A7C4QTY7</accession>
<dbReference type="PRINTS" id="PR00080">
    <property type="entry name" value="SDRFAMILY"/>
</dbReference>
<comment type="caution">
    <text evidence="2">The sequence shown here is derived from an EMBL/GenBank/DDBJ whole genome shotgun (WGS) entry which is preliminary data.</text>
</comment>
<dbReference type="SUPFAM" id="SSF51735">
    <property type="entry name" value="NAD(P)-binding Rossmann-fold domains"/>
    <property type="match status" value="1"/>
</dbReference>
<dbReference type="PRINTS" id="PR00081">
    <property type="entry name" value="GDHRDH"/>
</dbReference>
<dbReference type="AlphaFoldDB" id="A0A7C4QTY7"/>
<dbReference type="InterPro" id="IPR036291">
    <property type="entry name" value="NAD(P)-bd_dom_sf"/>
</dbReference>
<dbReference type="PANTHER" id="PTHR42879">
    <property type="entry name" value="3-OXOACYL-(ACYL-CARRIER-PROTEIN) REDUCTASE"/>
    <property type="match status" value="1"/>
</dbReference>
<dbReference type="InterPro" id="IPR050259">
    <property type="entry name" value="SDR"/>
</dbReference>